<keyword evidence="2" id="KW-1185">Reference proteome</keyword>
<proteinExistence type="predicted"/>
<accession>A0AAV7BCC4</accession>
<evidence type="ECO:0000313" key="2">
    <source>
        <dbReference type="Proteomes" id="UP000824782"/>
    </source>
</evidence>
<dbReference type="EMBL" id="WNYA01000006">
    <property type="protein sequence ID" value="KAG8570077.1"/>
    <property type="molecule type" value="Genomic_DNA"/>
</dbReference>
<organism evidence="1 2">
    <name type="scientific">Engystomops pustulosus</name>
    <name type="common">Tungara frog</name>
    <name type="synonym">Physalaemus pustulosus</name>
    <dbReference type="NCBI Taxonomy" id="76066"/>
    <lineage>
        <taxon>Eukaryota</taxon>
        <taxon>Metazoa</taxon>
        <taxon>Chordata</taxon>
        <taxon>Craniata</taxon>
        <taxon>Vertebrata</taxon>
        <taxon>Euteleostomi</taxon>
        <taxon>Amphibia</taxon>
        <taxon>Batrachia</taxon>
        <taxon>Anura</taxon>
        <taxon>Neobatrachia</taxon>
        <taxon>Hyloidea</taxon>
        <taxon>Leptodactylidae</taxon>
        <taxon>Leiuperinae</taxon>
        <taxon>Engystomops</taxon>
    </lineage>
</organism>
<sequence>MFHSYPGKYFPPVSMTTVCLNSLLKEMKPWSLEKKGSISSMGGLGLVILSVCPLDGHIEKPCHSPNWINQRWCLLSMWLAVFLASSTHCYMDNKDQR</sequence>
<dbReference type="AlphaFoldDB" id="A0AAV7BCC4"/>
<gene>
    <name evidence="1" type="ORF">GDO81_014683</name>
</gene>
<name>A0AAV7BCC4_ENGPU</name>
<reference evidence="1" key="1">
    <citation type="thesis" date="2020" institute="ProQuest LLC" country="789 East Eisenhower Parkway, Ann Arbor, MI, USA">
        <title>Comparative Genomics and Chromosome Evolution.</title>
        <authorList>
            <person name="Mudd A.B."/>
        </authorList>
    </citation>
    <scope>NUCLEOTIDE SEQUENCE</scope>
    <source>
        <strain evidence="1">237g6f4</strain>
        <tissue evidence="1">Blood</tissue>
    </source>
</reference>
<comment type="caution">
    <text evidence="1">The sequence shown here is derived from an EMBL/GenBank/DDBJ whole genome shotgun (WGS) entry which is preliminary data.</text>
</comment>
<protein>
    <submittedName>
        <fullName evidence="1">Uncharacterized protein</fullName>
    </submittedName>
</protein>
<dbReference type="Proteomes" id="UP000824782">
    <property type="component" value="Unassembled WGS sequence"/>
</dbReference>
<evidence type="ECO:0000313" key="1">
    <source>
        <dbReference type="EMBL" id="KAG8570077.1"/>
    </source>
</evidence>